<accession>A0A363UQR3</accession>
<comment type="pathway">
    <text evidence="11">Cell wall biogenesis; peptidoglycan biosynthesis.</text>
</comment>
<dbReference type="UniPathway" id="UPA00219"/>
<dbReference type="SUPFAM" id="SSF53955">
    <property type="entry name" value="Lysozyme-like"/>
    <property type="match status" value="1"/>
</dbReference>
<keyword evidence="15" id="KW-1185">Reference proteome</keyword>
<reference evidence="14 15" key="1">
    <citation type="submission" date="2018-05" db="EMBL/GenBank/DDBJ databases">
        <title>Abyssibacter profundi OUC007T gen. nov., sp. nov, a marine bacterium isolated from seawater of the Mariana Trench.</title>
        <authorList>
            <person name="Zhou S."/>
        </authorList>
    </citation>
    <scope>NUCLEOTIDE SEQUENCE [LARGE SCALE GENOMIC DNA]</scope>
    <source>
        <strain evidence="14 15">OUC007</strain>
    </source>
</reference>
<keyword evidence="10 11" id="KW-0961">Cell wall biogenesis/degradation</keyword>
<keyword evidence="8 11" id="KW-1133">Transmembrane helix</keyword>
<sequence>MPDKPRRIAPSLDDDGEFRPLPPGRAERLLAPVADPVDSLAEPPSSPPPASSTPPQDDDPINDLTTEMTPPRQPAQTPTTPTRGTAAPRMRTLPPAQPARAIYKVKRTVPAPIRWLGWSVLALVLASLALIAPWAVINPPTSAFMVQDALANERPVTQQWVDADAIADTAFAAVIAAEDQRFRQHFGFDVESMRKAWEAHQRGEALRGASTITQQTVKNLWLTPHRSVVRKAIEAWLTVVAELVWTKERTLTLYLNLAQFGDGLYGIEAAAQHYFGKPASQLSRSDAAWLAVLLPAPTRYRIDPPTDYTRGQQAWILSQMAPTVGR</sequence>
<evidence type="ECO:0000256" key="2">
    <source>
        <dbReference type="ARBA" id="ARBA00022519"/>
    </source>
</evidence>
<dbReference type="GO" id="GO:0009252">
    <property type="term" value="P:peptidoglycan biosynthetic process"/>
    <property type="evidence" value="ECO:0007669"/>
    <property type="project" value="UniProtKB-UniRule"/>
</dbReference>
<dbReference type="GO" id="GO:0008360">
    <property type="term" value="P:regulation of cell shape"/>
    <property type="evidence" value="ECO:0007669"/>
    <property type="project" value="UniProtKB-KW"/>
</dbReference>
<dbReference type="Proteomes" id="UP000251800">
    <property type="component" value="Unassembled WGS sequence"/>
</dbReference>
<comment type="caution">
    <text evidence="14">The sequence shown here is derived from an EMBL/GenBank/DDBJ whole genome shotgun (WGS) entry which is preliminary data.</text>
</comment>
<evidence type="ECO:0000256" key="9">
    <source>
        <dbReference type="ARBA" id="ARBA00023136"/>
    </source>
</evidence>
<evidence type="ECO:0000256" key="11">
    <source>
        <dbReference type="HAMAP-Rule" id="MF_00766"/>
    </source>
</evidence>
<dbReference type="InterPro" id="IPR023346">
    <property type="entry name" value="Lysozyme-like_dom_sf"/>
</dbReference>
<evidence type="ECO:0000256" key="5">
    <source>
        <dbReference type="ARBA" id="ARBA00022692"/>
    </source>
</evidence>
<dbReference type="OrthoDB" id="9766909at2"/>
<comment type="function">
    <text evidence="11">Peptidoglycan polymerase that catalyzes glycan chain elongation from lipid-linked precursors.</text>
</comment>
<evidence type="ECO:0000256" key="4">
    <source>
        <dbReference type="ARBA" id="ARBA00022679"/>
    </source>
</evidence>
<organism evidence="14 15">
    <name type="scientific">Abyssibacter profundi</name>
    <dbReference type="NCBI Taxonomy" id="2182787"/>
    <lineage>
        <taxon>Bacteria</taxon>
        <taxon>Pseudomonadati</taxon>
        <taxon>Pseudomonadota</taxon>
        <taxon>Gammaproteobacteria</taxon>
        <taxon>Chromatiales</taxon>
        <taxon>Oceanococcaceae</taxon>
        <taxon>Abyssibacter</taxon>
    </lineage>
</organism>
<evidence type="ECO:0000259" key="13">
    <source>
        <dbReference type="Pfam" id="PF00912"/>
    </source>
</evidence>
<dbReference type="InterPro" id="IPR011812">
    <property type="entry name" value="Pep_trsgly"/>
</dbReference>
<keyword evidence="1 11" id="KW-1003">Cell membrane</keyword>
<protein>
    <recommendedName>
        <fullName evidence="11">Biosynthetic peptidoglycan transglycosylase</fullName>
        <ecNumber evidence="11">2.4.99.28</ecNumber>
    </recommendedName>
    <alternativeName>
        <fullName evidence="11">Glycan polymerase</fullName>
    </alternativeName>
    <alternativeName>
        <fullName evidence="11">Peptidoglycan glycosyltransferase MtgA</fullName>
        <shortName evidence="11">PGT</shortName>
    </alternativeName>
</protein>
<evidence type="ECO:0000313" key="14">
    <source>
        <dbReference type="EMBL" id="PWN57803.1"/>
    </source>
</evidence>
<dbReference type="AlphaFoldDB" id="A0A363UQR3"/>
<keyword evidence="5 11" id="KW-0812">Transmembrane</keyword>
<comment type="similarity">
    <text evidence="11">Belongs to the glycosyltransferase 51 family.</text>
</comment>
<feature type="region of interest" description="Disordered" evidence="12">
    <location>
        <begin position="1"/>
        <end position="92"/>
    </location>
</feature>
<dbReference type="GO" id="GO:0008955">
    <property type="term" value="F:peptidoglycan glycosyltransferase activity"/>
    <property type="evidence" value="ECO:0007669"/>
    <property type="project" value="UniProtKB-UniRule"/>
</dbReference>
<dbReference type="GO" id="GO:0009274">
    <property type="term" value="C:peptidoglycan-based cell wall"/>
    <property type="evidence" value="ECO:0007669"/>
    <property type="project" value="InterPro"/>
</dbReference>
<evidence type="ECO:0000313" key="15">
    <source>
        <dbReference type="Proteomes" id="UP000251800"/>
    </source>
</evidence>
<keyword evidence="6 11" id="KW-0133">Cell shape</keyword>
<evidence type="ECO:0000256" key="1">
    <source>
        <dbReference type="ARBA" id="ARBA00022475"/>
    </source>
</evidence>
<proteinExistence type="inferred from homology"/>
<keyword evidence="2 11" id="KW-0997">Cell inner membrane</keyword>
<keyword evidence="4 11" id="KW-0808">Transferase</keyword>
<dbReference type="HAMAP" id="MF_00766">
    <property type="entry name" value="PGT_MtgA"/>
    <property type="match status" value="1"/>
</dbReference>
<keyword evidence="3 11" id="KW-0328">Glycosyltransferase</keyword>
<keyword evidence="7 11" id="KW-0573">Peptidoglycan synthesis</keyword>
<feature type="compositionally biased region" description="Low complexity" evidence="12">
    <location>
        <begin position="68"/>
        <end position="92"/>
    </location>
</feature>
<dbReference type="EC" id="2.4.99.28" evidence="11"/>
<dbReference type="InterPro" id="IPR036950">
    <property type="entry name" value="PBP_transglycosylase"/>
</dbReference>
<dbReference type="GO" id="GO:0016763">
    <property type="term" value="F:pentosyltransferase activity"/>
    <property type="evidence" value="ECO:0007669"/>
    <property type="project" value="InterPro"/>
</dbReference>
<dbReference type="InterPro" id="IPR001264">
    <property type="entry name" value="Glyco_trans_51"/>
</dbReference>
<dbReference type="RefSeq" id="WP_109718660.1">
    <property type="nucleotide sequence ID" value="NZ_QEQK01000001.1"/>
</dbReference>
<feature type="domain" description="Glycosyl transferase family 51" evidence="13">
    <location>
        <begin position="154"/>
        <end position="320"/>
    </location>
</feature>
<evidence type="ECO:0000256" key="7">
    <source>
        <dbReference type="ARBA" id="ARBA00022984"/>
    </source>
</evidence>
<comment type="subcellular location">
    <subcellularLocation>
        <location evidence="11">Cell inner membrane</location>
        <topology evidence="11">Single-pass membrane protein</topology>
    </subcellularLocation>
</comment>
<evidence type="ECO:0000256" key="3">
    <source>
        <dbReference type="ARBA" id="ARBA00022676"/>
    </source>
</evidence>
<dbReference type="Pfam" id="PF00912">
    <property type="entry name" value="Transgly"/>
    <property type="match status" value="1"/>
</dbReference>
<dbReference type="Gene3D" id="1.10.3810.10">
    <property type="entry name" value="Biosynthetic peptidoglycan transglycosylase-like"/>
    <property type="match status" value="1"/>
</dbReference>
<evidence type="ECO:0000256" key="8">
    <source>
        <dbReference type="ARBA" id="ARBA00022989"/>
    </source>
</evidence>
<evidence type="ECO:0000256" key="12">
    <source>
        <dbReference type="SAM" id="MobiDB-lite"/>
    </source>
</evidence>
<evidence type="ECO:0000256" key="10">
    <source>
        <dbReference type="ARBA" id="ARBA00023316"/>
    </source>
</evidence>
<gene>
    <name evidence="11" type="primary">mtgA</name>
    <name evidence="14" type="ORF">DEH80_01305</name>
</gene>
<comment type="catalytic activity">
    <reaction evidence="11">
        <text>[GlcNAc-(1-&gt;4)-Mur2Ac(oyl-L-Ala-gamma-D-Glu-L-Lys-D-Ala-D-Ala)](n)-di-trans,octa-cis-undecaprenyl diphosphate + beta-D-GlcNAc-(1-&gt;4)-Mur2Ac(oyl-L-Ala-gamma-D-Glu-L-Lys-D-Ala-D-Ala)-di-trans,octa-cis-undecaprenyl diphosphate = [GlcNAc-(1-&gt;4)-Mur2Ac(oyl-L-Ala-gamma-D-Glu-L-Lys-D-Ala-D-Ala)](n+1)-di-trans,octa-cis-undecaprenyl diphosphate + di-trans,octa-cis-undecaprenyl diphosphate + H(+)</text>
        <dbReference type="Rhea" id="RHEA:23708"/>
        <dbReference type="Rhea" id="RHEA-COMP:9602"/>
        <dbReference type="Rhea" id="RHEA-COMP:9603"/>
        <dbReference type="ChEBI" id="CHEBI:15378"/>
        <dbReference type="ChEBI" id="CHEBI:58405"/>
        <dbReference type="ChEBI" id="CHEBI:60033"/>
        <dbReference type="ChEBI" id="CHEBI:78435"/>
        <dbReference type="EC" id="2.4.99.28"/>
    </reaction>
</comment>
<name>A0A363UQR3_9GAMM</name>
<dbReference type="EMBL" id="QEQK01000001">
    <property type="protein sequence ID" value="PWN57803.1"/>
    <property type="molecule type" value="Genomic_DNA"/>
</dbReference>
<dbReference type="NCBIfam" id="TIGR02070">
    <property type="entry name" value="mono_pep_trsgly"/>
    <property type="match status" value="1"/>
</dbReference>
<dbReference type="GO" id="GO:0071555">
    <property type="term" value="P:cell wall organization"/>
    <property type="evidence" value="ECO:0007669"/>
    <property type="project" value="UniProtKB-KW"/>
</dbReference>
<dbReference type="PANTHER" id="PTHR30400">
    <property type="entry name" value="MONOFUNCTIONAL BIOSYNTHETIC PEPTIDOGLYCAN TRANSGLYCOSYLASE"/>
    <property type="match status" value="1"/>
</dbReference>
<feature type="transmembrane region" description="Helical" evidence="11">
    <location>
        <begin position="115"/>
        <end position="137"/>
    </location>
</feature>
<dbReference type="PANTHER" id="PTHR30400:SF0">
    <property type="entry name" value="BIOSYNTHETIC PEPTIDOGLYCAN TRANSGLYCOSYLASE"/>
    <property type="match status" value="1"/>
</dbReference>
<keyword evidence="9 11" id="KW-0472">Membrane</keyword>
<dbReference type="GO" id="GO:0005886">
    <property type="term" value="C:plasma membrane"/>
    <property type="evidence" value="ECO:0007669"/>
    <property type="project" value="UniProtKB-SubCell"/>
</dbReference>
<evidence type="ECO:0000256" key="6">
    <source>
        <dbReference type="ARBA" id="ARBA00022960"/>
    </source>
</evidence>